<dbReference type="Pfam" id="PF15919">
    <property type="entry name" value="HicB_lk_antitox"/>
    <property type="match status" value="1"/>
</dbReference>
<accession>A0A6B3X5J7</accession>
<dbReference type="Proteomes" id="UP000478995">
    <property type="component" value="Unassembled WGS sequence"/>
</dbReference>
<feature type="domain" description="HicB-like antitoxin of toxin-antitoxin system" evidence="1">
    <location>
        <begin position="8"/>
        <end position="115"/>
    </location>
</feature>
<evidence type="ECO:0000313" key="3">
    <source>
        <dbReference type="Proteomes" id="UP000478995"/>
    </source>
</evidence>
<protein>
    <submittedName>
        <fullName evidence="2">HicB family protein</fullName>
    </submittedName>
</protein>
<dbReference type="EMBL" id="SWOY01000014">
    <property type="protein sequence ID" value="NFG18738.1"/>
    <property type="molecule type" value="Genomic_DNA"/>
</dbReference>
<dbReference type="SUPFAM" id="SSF143100">
    <property type="entry name" value="TTHA1013/TTHA0281-like"/>
    <property type="match status" value="1"/>
</dbReference>
<dbReference type="AlphaFoldDB" id="A0A6B3X5J7"/>
<evidence type="ECO:0000313" key="2">
    <source>
        <dbReference type="EMBL" id="NFG18738.1"/>
    </source>
</evidence>
<dbReference type="InterPro" id="IPR031807">
    <property type="entry name" value="HicB-like"/>
</dbReference>
<dbReference type="Gene3D" id="3.30.160.250">
    <property type="match status" value="1"/>
</dbReference>
<organism evidence="2 3">
    <name type="scientific">Clostridium botulinum</name>
    <dbReference type="NCBI Taxonomy" id="1491"/>
    <lineage>
        <taxon>Bacteria</taxon>
        <taxon>Bacillati</taxon>
        <taxon>Bacillota</taxon>
        <taxon>Clostridia</taxon>
        <taxon>Eubacteriales</taxon>
        <taxon>Clostridiaceae</taxon>
        <taxon>Clostridium</taxon>
    </lineage>
</organism>
<gene>
    <name evidence="2" type="ORF">FC794_18560</name>
</gene>
<dbReference type="RefSeq" id="WP_012705030.1">
    <property type="nucleotide sequence ID" value="NZ_CP013847.1"/>
</dbReference>
<evidence type="ECO:0000259" key="1">
    <source>
        <dbReference type="Pfam" id="PF15919"/>
    </source>
</evidence>
<sequence>MYKENYIFPAIITKLAETDYNVSFPDFDEIITYGESVEEAYIMAEDALSLELFDLWEDKKEISEPTNVDNLTLENNETLILVKLNLKDVLKKYDNKAVKKTLTIPSWLNKMAEENKVNFSQILQAGLMEYLNINEKR</sequence>
<proteinExistence type="predicted"/>
<reference evidence="2 3" key="1">
    <citation type="submission" date="2019-04" db="EMBL/GenBank/DDBJ databases">
        <title>Genome sequencing of Clostridium botulinum Groups I-IV and Clostridium butyricum.</title>
        <authorList>
            <person name="Brunt J."/>
            <person name="Van Vliet A.H.M."/>
            <person name="Stringer S.C."/>
            <person name="Carter A.T."/>
            <person name="Peck M.W."/>
        </authorList>
    </citation>
    <scope>NUCLEOTIDE SEQUENCE [LARGE SCALE GENOMIC DNA]</scope>
    <source>
        <strain evidence="2 3">IFR 18/037</strain>
    </source>
</reference>
<dbReference type="InterPro" id="IPR035069">
    <property type="entry name" value="TTHA1013/TTHA0281-like"/>
</dbReference>
<comment type="caution">
    <text evidence="2">The sequence shown here is derived from an EMBL/GenBank/DDBJ whole genome shotgun (WGS) entry which is preliminary data.</text>
</comment>
<name>A0A6B3X5J7_CLOBO</name>